<feature type="transmembrane region" description="Helical" evidence="1">
    <location>
        <begin position="31"/>
        <end position="50"/>
    </location>
</feature>
<proteinExistence type="predicted"/>
<organism evidence="2">
    <name type="scientific">Jonesiaceae bacterium BS-20</name>
    <dbReference type="NCBI Taxonomy" id="3120821"/>
    <lineage>
        <taxon>Bacteria</taxon>
        <taxon>Bacillati</taxon>
        <taxon>Actinomycetota</taxon>
        <taxon>Actinomycetes</taxon>
        <taxon>Micrococcales</taxon>
        <taxon>Jonesiaceae</taxon>
    </lineage>
</organism>
<accession>A0AAU7DRW8</accession>
<sequence>MTVLLAHAATALVMVWNLTAAGYAAGFVAGKAIPAGLIVAAVTFWLGGSRTRSVHEVGPTRYTALGFGVLAPFLAGLWWSGAAYAPHVPNPRMDATLLSTVLAVVLLTFSMALALRLIRPRVAGFLGT</sequence>
<evidence type="ECO:0000313" key="2">
    <source>
        <dbReference type="EMBL" id="XBH20947.1"/>
    </source>
</evidence>
<gene>
    <name evidence="2" type="ORF">V5R04_12075</name>
</gene>
<protein>
    <submittedName>
        <fullName evidence="2">Uncharacterized protein</fullName>
    </submittedName>
</protein>
<reference evidence="2" key="1">
    <citation type="submission" date="2024-02" db="EMBL/GenBank/DDBJ databases">
        <title>Tomenella chthoni gen. nov. sp. nov., a member of the family Jonesiaceae isolated from bat guano.</title>
        <authorList>
            <person name="Miller S.L."/>
            <person name="King J."/>
            <person name="Sankaranarayanan K."/>
            <person name="Lawson P.A."/>
        </authorList>
    </citation>
    <scope>NUCLEOTIDE SEQUENCE</scope>
    <source>
        <strain evidence="2">BS-20</strain>
    </source>
</reference>
<keyword evidence="1" id="KW-1133">Transmembrane helix</keyword>
<dbReference type="AlphaFoldDB" id="A0AAU7DRW8"/>
<evidence type="ECO:0000256" key="1">
    <source>
        <dbReference type="SAM" id="Phobius"/>
    </source>
</evidence>
<name>A0AAU7DRW8_9MICO</name>
<keyword evidence="1" id="KW-0812">Transmembrane</keyword>
<keyword evidence="1" id="KW-0472">Membrane</keyword>
<feature type="transmembrane region" description="Helical" evidence="1">
    <location>
        <begin position="97"/>
        <end position="118"/>
    </location>
</feature>
<dbReference type="EMBL" id="CP146203">
    <property type="protein sequence ID" value="XBH20947.1"/>
    <property type="molecule type" value="Genomic_DNA"/>
</dbReference>
<feature type="transmembrane region" description="Helical" evidence="1">
    <location>
        <begin position="62"/>
        <end position="85"/>
    </location>
</feature>